<evidence type="ECO:0000313" key="1">
    <source>
        <dbReference type="EMBL" id="SFD47091.1"/>
    </source>
</evidence>
<evidence type="ECO:0000313" key="2">
    <source>
        <dbReference type="Proteomes" id="UP000198598"/>
    </source>
</evidence>
<organism evidence="1 2">
    <name type="scientific">Spirosoma endophyticum</name>
    <dbReference type="NCBI Taxonomy" id="662367"/>
    <lineage>
        <taxon>Bacteria</taxon>
        <taxon>Pseudomonadati</taxon>
        <taxon>Bacteroidota</taxon>
        <taxon>Cytophagia</taxon>
        <taxon>Cytophagales</taxon>
        <taxon>Cytophagaceae</taxon>
        <taxon>Spirosoma</taxon>
    </lineage>
</organism>
<dbReference type="AlphaFoldDB" id="A0A1I1SL05"/>
<reference evidence="1 2" key="1">
    <citation type="submission" date="2016-10" db="EMBL/GenBank/DDBJ databases">
        <authorList>
            <person name="de Groot N.N."/>
        </authorList>
    </citation>
    <scope>NUCLEOTIDE SEQUENCE [LARGE SCALE GENOMIC DNA]</scope>
    <source>
        <strain evidence="1 2">DSM 26130</strain>
    </source>
</reference>
<proteinExistence type="predicted"/>
<name>A0A1I1SL05_9BACT</name>
<dbReference type="Gene3D" id="3.40.50.300">
    <property type="entry name" value="P-loop containing nucleotide triphosphate hydrolases"/>
    <property type="match status" value="1"/>
</dbReference>
<dbReference type="InterPro" id="IPR027417">
    <property type="entry name" value="P-loop_NTPase"/>
</dbReference>
<gene>
    <name evidence="1" type="ORF">SAMN05216167_105144</name>
</gene>
<dbReference type="OrthoDB" id="1151239at2"/>
<dbReference type="EMBL" id="FOLQ01000005">
    <property type="protein sequence ID" value="SFD47091.1"/>
    <property type="molecule type" value="Genomic_DNA"/>
</dbReference>
<accession>A0A1I1SL05</accession>
<keyword evidence="2" id="KW-1185">Reference proteome</keyword>
<dbReference type="STRING" id="662367.SAMN05216167_105144"/>
<dbReference type="Proteomes" id="UP000198598">
    <property type="component" value="Unassembled WGS sequence"/>
</dbReference>
<protein>
    <submittedName>
        <fullName evidence="1">Uncharacterized protein</fullName>
    </submittedName>
</protein>
<dbReference type="RefSeq" id="WP_093827529.1">
    <property type="nucleotide sequence ID" value="NZ_FOLQ01000005.1"/>
</dbReference>
<sequence length="527" mass="60846">MNKLYSRPIATREIYANAKQLKFMKSRARRKTFLGGRGSGKTTTLGYTSGQTFENMPRAKYVLTGLTYVQLDLIVLPELKNALSRMGYVEYSKSTPWGVYVIGQQPPEHWVKPYSSPGKRGWQYCMTFINGFCIQLVSQDRPDSQRGINSDGVWVDESATMSEDFLNKIILPAKRANKLAPFAKNHLHLCFYDFTSAPWTVEGGWMLKTEDKWKAELEQRARMSDSEKIALPPENLFLESTWEDNREVLPDTYYKDLEETLDALTLDVEVWNRRFTQRPDGFYYAFSTTKHCYHSAFRYETDDKTGLTLHQSNDYRDDRKLEVSLDFNAAICWLTICQEIGREFRQINSIFKKPTIGVQTNLIIQLADEFDTTYSSHPTKEVDVWGDPSGKAKSAATSESNKPFLDQFADHLTKKGWRVTRKYTGFTYPSHKDKYTLINYLFEEGSDRTPRLRFNQYTNKPFVIAIQQTRTKDGFQKDKGSELTAKNREFATDGTDAYDYIIWGKYRKLMPSGTKKGFSNSIVIISS</sequence>